<evidence type="ECO:0000313" key="2">
    <source>
        <dbReference type="EnsemblPlants" id="OPUNC06G04500.1"/>
    </source>
</evidence>
<feature type="compositionally biased region" description="Basic residues" evidence="1">
    <location>
        <begin position="9"/>
        <end position="18"/>
    </location>
</feature>
<evidence type="ECO:0000313" key="3">
    <source>
        <dbReference type="Proteomes" id="UP000026962"/>
    </source>
</evidence>
<dbReference type="Proteomes" id="UP000026962">
    <property type="component" value="Chromosome 6"/>
</dbReference>
<feature type="compositionally biased region" description="Basic and acidic residues" evidence="1">
    <location>
        <begin position="247"/>
        <end position="263"/>
    </location>
</feature>
<reference evidence="2" key="2">
    <citation type="submission" date="2018-05" db="EMBL/GenBank/DDBJ databases">
        <title>OpunRS2 (Oryza punctata Reference Sequence Version 2).</title>
        <authorList>
            <person name="Zhang J."/>
            <person name="Kudrna D."/>
            <person name="Lee S."/>
            <person name="Talag J."/>
            <person name="Welchert J."/>
            <person name="Wing R.A."/>
        </authorList>
    </citation>
    <scope>NUCLEOTIDE SEQUENCE [LARGE SCALE GENOMIC DNA]</scope>
</reference>
<protein>
    <submittedName>
        <fullName evidence="2">Uncharacterized protein</fullName>
    </submittedName>
</protein>
<keyword evidence="3" id="KW-1185">Reference proteome</keyword>
<feature type="compositionally biased region" description="Basic and acidic residues" evidence="1">
    <location>
        <begin position="311"/>
        <end position="324"/>
    </location>
</feature>
<dbReference type="HOGENOM" id="CLU_837803_0_0_1"/>
<accession>A0A0E0L8E9</accession>
<feature type="region of interest" description="Disordered" evidence="1">
    <location>
        <begin position="246"/>
        <end position="332"/>
    </location>
</feature>
<evidence type="ECO:0000256" key="1">
    <source>
        <dbReference type="SAM" id="MobiDB-lite"/>
    </source>
</evidence>
<organism evidence="2">
    <name type="scientific">Oryza punctata</name>
    <name type="common">Red rice</name>
    <dbReference type="NCBI Taxonomy" id="4537"/>
    <lineage>
        <taxon>Eukaryota</taxon>
        <taxon>Viridiplantae</taxon>
        <taxon>Streptophyta</taxon>
        <taxon>Embryophyta</taxon>
        <taxon>Tracheophyta</taxon>
        <taxon>Spermatophyta</taxon>
        <taxon>Magnoliopsida</taxon>
        <taxon>Liliopsida</taxon>
        <taxon>Poales</taxon>
        <taxon>Poaceae</taxon>
        <taxon>BOP clade</taxon>
        <taxon>Oryzoideae</taxon>
        <taxon>Oryzeae</taxon>
        <taxon>Oryzinae</taxon>
        <taxon>Oryza</taxon>
    </lineage>
</organism>
<dbReference type="EnsemblPlants" id="OPUNC06G04500.1">
    <property type="protein sequence ID" value="OPUNC06G04500.1"/>
    <property type="gene ID" value="OPUNC06G04500"/>
</dbReference>
<feature type="region of interest" description="Disordered" evidence="1">
    <location>
        <begin position="1"/>
        <end position="39"/>
    </location>
</feature>
<name>A0A0E0L8E9_ORYPU</name>
<dbReference type="AlphaFoldDB" id="A0A0E0L8E9"/>
<feature type="region of interest" description="Disordered" evidence="1">
    <location>
        <begin position="76"/>
        <end position="101"/>
    </location>
</feature>
<dbReference type="Gramene" id="OPUNC06G04500.1">
    <property type="protein sequence ID" value="OPUNC06G04500.1"/>
    <property type="gene ID" value="OPUNC06G04500"/>
</dbReference>
<proteinExistence type="predicted"/>
<sequence length="332" mass="35602">MGGPPSMTAHRKARLTPKRRVELAPSASAYSRSRSSVHRQRQCPFLIQHGYYVRKAPKLNANSGLDALENSWQLASEPDANPRARREGTVGASSSSTGAWAPEFSTTTTQLPYSGSSPIGDAGMDSGPSPIGAAAMDSGPFPIGAAAITAPAPIRATVTIALSASWLSVVSHRLCHSNCRHAGLWIGYITKSRWPGVRCRHGRRRRQDELGSERLSAVQLAHEVFAEMLWALNKSGNTDCEQILPAAERRSIPRPPRERDHYHPMSAAAASGTDARGLAAEAIGQRRLAANPPTALPRRRREDITSASSSRRQESGRGGAREALDAPGDGGR</sequence>
<reference evidence="2" key="1">
    <citation type="submission" date="2015-04" db="UniProtKB">
        <authorList>
            <consortium name="EnsemblPlants"/>
        </authorList>
    </citation>
    <scope>IDENTIFICATION</scope>
</reference>